<feature type="compositionally biased region" description="Low complexity" evidence="1">
    <location>
        <begin position="145"/>
        <end position="156"/>
    </location>
</feature>
<dbReference type="WBParaSite" id="scaffold5211_cov211.g9247">
    <property type="protein sequence ID" value="scaffold5211_cov211.g9247"/>
    <property type="gene ID" value="scaffold5211_cov211.g9247"/>
</dbReference>
<dbReference type="AlphaFoldDB" id="A0A915MW16"/>
<evidence type="ECO:0000313" key="3">
    <source>
        <dbReference type="WBParaSite" id="scaffold5211_cov211.g9247"/>
    </source>
</evidence>
<feature type="region of interest" description="Disordered" evidence="1">
    <location>
        <begin position="43"/>
        <end position="208"/>
    </location>
</feature>
<name>A0A915MW16_MELJA</name>
<sequence>MSSNSQNLDEFFIPTVPRYKQLGTDEMNDTLGDGLFEMLTLNRENIEPAKTTKQLSKPSTPKRPSSSVFGSKPPNAVQPPMRFGNSVQRRSVLPDSKPSTPKPKSIFGSKPVVVQPPMRFGNTAQRRSVMPEAYWGRSKPPPATPKSISSSSSIFDTKPKLVQPPMRFGNSVQRRSLMPESPNRPSSSVSHAVRGIAVSRRSEYVGKK</sequence>
<reference evidence="3" key="1">
    <citation type="submission" date="2022-11" db="UniProtKB">
        <authorList>
            <consortium name="WormBaseParasite"/>
        </authorList>
    </citation>
    <scope>IDENTIFICATION</scope>
</reference>
<protein>
    <submittedName>
        <fullName evidence="3">Uncharacterized protein</fullName>
    </submittedName>
</protein>
<evidence type="ECO:0000256" key="1">
    <source>
        <dbReference type="SAM" id="MobiDB-lite"/>
    </source>
</evidence>
<proteinExistence type="predicted"/>
<organism evidence="2 3">
    <name type="scientific">Meloidogyne javanica</name>
    <name type="common">Root-knot nematode worm</name>
    <dbReference type="NCBI Taxonomy" id="6303"/>
    <lineage>
        <taxon>Eukaryota</taxon>
        <taxon>Metazoa</taxon>
        <taxon>Ecdysozoa</taxon>
        <taxon>Nematoda</taxon>
        <taxon>Chromadorea</taxon>
        <taxon>Rhabditida</taxon>
        <taxon>Tylenchina</taxon>
        <taxon>Tylenchomorpha</taxon>
        <taxon>Tylenchoidea</taxon>
        <taxon>Meloidogynidae</taxon>
        <taxon>Meloidogyninae</taxon>
        <taxon>Meloidogyne</taxon>
        <taxon>Meloidogyne incognita group</taxon>
    </lineage>
</organism>
<dbReference type="Proteomes" id="UP000887561">
    <property type="component" value="Unplaced"/>
</dbReference>
<evidence type="ECO:0000313" key="2">
    <source>
        <dbReference type="Proteomes" id="UP000887561"/>
    </source>
</evidence>
<accession>A0A915MW16</accession>
<feature type="compositionally biased region" description="Low complexity" evidence="1">
    <location>
        <begin position="56"/>
        <end position="67"/>
    </location>
</feature>
<feature type="compositionally biased region" description="Low complexity" evidence="1">
    <location>
        <begin position="96"/>
        <end position="105"/>
    </location>
</feature>
<keyword evidence="2" id="KW-1185">Reference proteome</keyword>